<dbReference type="RefSeq" id="WP_146449647.1">
    <property type="nucleotide sequence ID" value="NZ_SJPS01000002.1"/>
</dbReference>
<evidence type="ECO:0000313" key="2">
    <source>
        <dbReference type="EMBL" id="TWU28316.1"/>
    </source>
</evidence>
<dbReference type="OrthoDB" id="9810508at2"/>
<gene>
    <name evidence="2" type="ORF">Pla144_16030</name>
</gene>
<dbReference type="Proteomes" id="UP000318437">
    <property type="component" value="Unassembled WGS sequence"/>
</dbReference>
<accession>A0A5C6CZ76</accession>
<proteinExistence type="predicted"/>
<dbReference type="AlphaFoldDB" id="A0A5C6CZ76"/>
<organism evidence="2 3">
    <name type="scientific">Bythopirellula polymerisocia</name>
    <dbReference type="NCBI Taxonomy" id="2528003"/>
    <lineage>
        <taxon>Bacteria</taxon>
        <taxon>Pseudomonadati</taxon>
        <taxon>Planctomycetota</taxon>
        <taxon>Planctomycetia</taxon>
        <taxon>Pirellulales</taxon>
        <taxon>Lacipirellulaceae</taxon>
        <taxon>Bythopirellula</taxon>
    </lineage>
</organism>
<dbReference type="EMBL" id="SJPS01000002">
    <property type="protein sequence ID" value="TWU28316.1"/>
    <property type="molecule type" value="Genomic_DNA"/>
</dbReference>
<dbReference type="Pfam" id="PF04028">
    <property type="entry name" value="DUF374"/>
    <property type="match status" value="1"/>
</dbReference>
<sequence>MKTSTRIAGHAIAQFVNILKRTCRVRLHNDPRPKLRSAGKPYVYAVLHAHQLATIFDAEPGVAAMVSHSADGDLLIPVLNLVGVKPIRGSSRRRGQDKGGIQALDEMIAHVASGKPAYIAVDGPRGPRNRIRKGIAQLSISASAAVLVAVAIPTRRWILRKAWDQMQIPKPFCTIDGYFGDPLYPEEGESVEQFRRRIEAAINALEREHDPTESTPP</sequence>
<evidence type="ECO:0000259" key="1">
    <source>
        <dbReference type="Pfam" id="PF04028"/>
    </source>
</evidence>
<comment type="caution">
    <text evidence="2">The sequence shown here is derived from an EMBL/GenBank/DDBJ whole genome shotgun (WGS) entry which is preliminary data.</text>
</comment>
<dbReference type="InterPro" id="IPR007172">
    <property type="entry name" value="DUF374"/>
</dbReference>
<name>A0A5C6CZ76_9BACT</name>
<evidence type="ECO:0000313" key="3">
    <source>
        <dbReference type="Proteomes" id="UP000318437"/>
    </source>
</evidence>
<protein>
    <recommendedName>
        <fullName evidence="1">DUF374 domain-containing protein</fullName>
    </recommendedName>
</protein>
<keyword evidence="3" id="KW-1185">Reference proteome</keyword>
<reference evidence="2 3" key="1">
    <citation type="submission" date="2019-02" db="EMBL/GenBank/DDBJ databases">
        <title>Deep-cultivation of Planctomycetes and their phenomic and genomic characterization uncovers novel biology.</title>
        <authorList>
            <person name="Wiegand S."/>
            <person name="Jogler M."/>
            <person name="Boedeker C."/>
            <person name="Pinto D."/>
            <person name="Vollmers J."/>
            <person name="Rivas-Marin E."/>
            <person name="Kohn T."/>
            <person name="Peeters S.H."/>
            <person name="Heuer A."/>
            <person name="Rast P."/>
            <person name="Oberbeckmann S."/>
            <person name="Bunk B."/>
            <person name="Jeske O."/>
            <person name="Meyerdierks A."/>
            <person name="Storesund J.E."/>
            <person name="Kallscheuer N."/>
            <person name="Luecker S."/>
            <person name="Lage O.M."/>
            <person name="Pohl T."/>
            <person name="Merkel B.J."/>
            <person name="Hornburger P."/>
            <person name="Mueller R.-W."/>
            <person name="Bruemmer F."/>
            <person name="Labrenz M."/>
            <person name="Spormann A.M."/>
            <person name="Op Den Camp H."/>
            <person name="Overmann J."/>
            <person name="Amann R."/>
            <person name="Jetten M.S.M."/>
            <person name="Mascher T."/>
            <person name="Medema M.H."/>
            <person name="Devos D.P."/>
            <person name="Kaster A.-K."/>
            <person name="Ovreas L."/>
            <person name="Rohde M."/>
            <person name="Galperin M.Y."/>
            <person name="Jogler C."/>
        </authorList>
    </citation>
    <scope>NUCLEOTIDE SEQUENCE [LARGE SCALE GENOMIC DNA]</scope>
    <source>
        <strain evidence="2 3">Pla144</strain>
    </source>
</reference>
<feature type="domain" description="DUF374" evidence="1">
    <location>
        <begin position="57"/>
        <end position="128"/>
    </location>
</feature>